<dbReference type="Pfam" id="PF00106">
    <property type="entry name" value="adh_short"/>
    <property type="match status" value="1"/>
</dbReference>
<name>M0QNV1_9ACTN</name>
<dbReference type="RefSeq" id="WP_007624133.1">
    <property type="nucleotide sequence ID" value="NZ_BANX01000033.1"/>
</dbReference>
<dbReference type="SUPFAM" id="SSF51735">
    <property type="entry name" value="NAD(P)-binding Rossmann-fold domains"/>
    <property type="match status" value="1"/>
</dbReference>
<reference evidence="4 5" key="1">
    <citation type="submission" date="2013-01" db="EMBL/GenBank/DDBJ databases">
        <title>Whole genome shotgun sequence of Gordonia soli NBRC 108243.</title>
        <authorList>
            <person name="Isaki-Nakamura S."/>
            <person name="Hosoyama A."/>
            <person name="Tsuchikane K."/>
            <person name="Ando Y."/>
            <person name="Baba S."/>
            <person name="Ohji S."/>
            <person name="Hamada M."/>
            <person name="Tamura T."/>
            <person name="Yamazoe A."/>
            <person name="Yamazaki S."/>
            <person name="Fujita N."/>
        </authorList>
    </citation>
    <scope>NUCLEOTIDE SEQUENCE [LARGE SCALE GENOMIC DNA]</scope>
    <source>
        <strain evidence="4 5">NBRC 108243</strain>
    </source>
</reference>
<dbReference type="eggNOG" id="COG0300">
    <property type="taxonomic scope" value="Bacteria"/>
</dbReference>
<protein>
    <submittedName>
        <fullName evidence="4">Putative acyl-CoA reductase</fullName>
    </submittedName>
</protein>
<evidence type="ECO:0000256" key="1">
    <source>
        <dbReference type="ARBA" id="ARBA00006484"/>
    </source>
</evidence>
<dbReference type="Proteomes" id="UP000011666">
    <property type="component" value="Unassembled WGS sequence"/>
</dbReference>
<dbReference type="OrthoDB" id="9810734at2"/>
<evidence type="ECO:0000313" key="5">
    <source>
        <dbReference type="Proteomes" id="UP000011666"/>
    </source>
</evidence>
<dbReference type="InterPro" id="IPR036291">
    <property type="entry name" value="NAD(P)-bd_dom_sf"/>
</dbReference>
<accession>M0QNV1</accession>
<organism evidence="4 5">
    <name type="scientific">Gordonia soli NBRC 108243</name>
    <dbReference type="NCBI Taxonomy" id="1223545"/>
    <lineage>
        <taxon>Bacteria</taxon>
        <taxon>Bacillati</taxon>
        <taxon>Actinomycetota</taxon>
        <taxon>Actinomycetes</taxon>
        <taxon>Mycobacteriales</taxon>
        <taxon>Gordoniaceae</taxon>
        <taxon>Gordonia</taxon>
    </lineage>
</organism>
<dbReference type="PANTHER" id="PTHR44196">
    <property type="entry name" value="DEHYDROGENASE/REDUCTASE SDR FAMILY MEMBER 7B"/>
    <property type="match status" value="1"/>
</dbReference>
<comment type="similarity">
    <text evidence="1 3">Belongs to the short-chain dehydrogenases/reductases (SDR) family.</text>
</comment>
<dbReference type="EMBL" id="BANX01000033">
    <property type="protein sequence ID" value="GAC70253.1"/>
    <property type="molecule type" value="Genomic_DNA"/>
</dbReference>
<sequence>MDIRRRVTDALLDRTVRVGSRARHDLRGSTILVTGATSGIGRQLALDLAAAGADLIVVARRADDLAEVVTEAGVLGATATPLTCDLADPDDRGRLLDRLRDEPVDALVNNAGRSIRRSVVDTVDRTHDYRRMMDLNYFGAVELTVGLLPGMIDRGRGHIVNVCTWGVTAGAMPRFAGYHATKAALAAFGRSLAAELDGTGVAVTNVNFPLVRTPMIAPTAQYDDVPALPVETASEWILHALEARPEVVEPLYVFPLRVLDLVTPSTVGKLVAKAT</sequence>
<dbReference type="PRINTS" id="PR00081">
    <property type="entry name" value="GDHRDH"/>
</dbReference>
<keyword evidence="2" id="KW-0560">Oxidoreductase</keyword>
<dbReference type="PANTHER" id="PTHR44196:SF1">
    <property type="entry name" value="DEHYDROGENASE_REDUCTASE SDR FAMILY MEMBER 7B"/>
    <property type="match status" value="1"/>
</dbReference>
<dbReference type="STRING" id="1223545.GS4_33_00680"/>
<gene>
    <name evidence="4" type="ORF">GS4_33_00680</name>
</gene>
<evidence type="ECO:0000256" key="3">
    <source>
        <dbReference type="RuleBase" id="RU000363"/>
    </source>
</evidence>
<comment type="caution">
    <text evidence="4">The sequence shown here is derived from an EMBL/GenBank/DDBJ whole genome shotgun (WGS) entry which is preliminary data.</text>
</comment>
<dbReference type="AlphaFoldDB" id="M0QNV1"/>
<proteinExistence type="inferred from homology"/>
<keyword evidence="5" id="KW-1185">Reference proteome</keyword>
<dbReference type="GO" id="GO:0016020">
    <property type="term" value="C:membrane"/>
    <property type="evidence" value="ECO:0007669"/>
    <property type="project" value="TreeGrafter"/>
</dbReference>
<dbReference type="PRINTS" id="PR00080">
    <property type="entry name" value="SDRFAMILY"/>
</dbReference>
<dbReference type="Gene3D" id="3.40.50.720">
    <property type="entry name" value="NAD(P)-binding Rossmann-like Domain"/>
    <property type="match status" value="1"/>
</dbReference>
<evidence type="ECO:0000313" key="4">
    <source>
        <dbReference type="EMBL" id="GAC70253.1"/>
    </source>
</evidence>
<dbReference type="GO" id="GO:0016491">
    <property type="term" value="F:oxidoreductase activity"/>
    <property type="evidence" value="ECO:0007669"/>
    <property type="project" value="UniProtKB-KW"/>
</dbReference>
<dbReference type="InterPro" id="IPR002347">
    <property type="entry name" value="SDR_fam"/>
</dbReference>
<evidence type="ECO:0000256" key="2">
    <source>
        <dbReference type="ARBA" id="ARBA00023002"/>
    </source>
</evidence>